<dbReference type="SMART" id="SM00220">
    <property type="entry name" value="S_TKc"/>
    <property type="match status" value="1"/>
</dbReference>
<dbReference type="Gene3D" id="1.10.510.10">
    <property type="entry name" value="Transferase(Phosphotransferase) domain 1"/>
    <property type="match status" value="1"/>
</dbReference>
<proteinExistence type="predicted"/>
<dbReference type="VEuPathDB" id="TrichDB:TRFO_14675"/>
<evidence type="ECO:0000313" key="6">
    <source>
        <dbReference type="Proteomes" id="UP000179807"/>
    </source>
</evidence>
<feature type="domain" description="Protein kinase" evidence="4">
    <location>
        <begin position="1"/>
        <end position="200"/>
    </location>
</feature>
<organism evidence="5 6">
    <name type="scientific">Tritrichomonas foetus</name>
    <dbReference type="NCBI Taxonomy" id="1144522"/>
    <lineage>
        <taxon>Eukaryota</taxon>
        <taxon>Metamonada</taxon>
        <taxon>Parabasalia</taxon>
        <taxon>Tritrichomonadida</taxon>
        <taxon>Tritrichomonadidae</taxon>
        <taxon>Tritrichomonas</taxon>
    </lineage>
</organism>
<dbReference type="PANTHER" id="PTHR24346">
    <property type="entry name" value="MAP/MICROTUBULE AFFINITY-REGULATING KINASE"/>
    <property type="match status" value="1"/>
</dbReference>
<keyword evidence="1" id="KW-0547">Nucleotide-binding</keyword>
<dbReference type="EMBL" id="MLAK01000303">
    <property type="protein sequence ID" value="OHT14889.1"/>
    <property type="molecule type" value="Genomic_DNA"/>
</dbReference>
<dbReference type="RefSeq" id="XP_068368025.1">
    <property type="nucleotide sequence ID" value="XM_068497957.1"/>
</dbReference>
<dbReference type="FunFam" id="1.10.510.10:FF:000571">
    <property type="entry name" value="Maternal embryonic leucine zipper kinase"/>
    <property type="match status" value="1"/>
</dbReference>
<evidence type="ECO:0000256" key="2">
    <source>
        <dbReference type="ARBA" id="ARBA00022840"/>
    </source>
</evidence>
<dbReference type="PROSITE" id="PS00108">
    <property type="entry name" value="PROTEIN_KINASE_ST"/>
    <property type="match status" value="1"/>
</dbReference>
<sequence>MIDHPFIAHLYDIFEDSENLYIVLEYAGNGSCYNQLVQYGPFEENLARRVFCELLSAIDYLHNTLKIAHHDIKAENVLLDKNNHVKLIDFGFSREFDDTHPVFSRPNGSPEYSAPEIFKGHKNTGLSDVWSLGVVLHTILLKIMPFSDPDYKRLTQKILYTESKYLNMLPPMASDLIQKMLKKDPSQRISLEAIYKHMWVQKQPLLHSLNKDFGVPYLKDLPIDKDLVPPGVDPKELEKDLKNHKFTNDTIFYRMNKRKNVSIGVTKAYNEAVEKVVVPIMRLSHENIPKPSMSSPRSISPRAITSTTSTKTYTKTSSNDSINNTPNYSTNALTSNATNSNADAGKNNLQQQSKFVVPTRRLSTPNTQKINPGVDQGIPADPYFNVKRHRTGSFLDTMKK</sequence>
<dbReference type="InterPro" id="IPR008271">
    <property type="entry name" value="Ser/Thr_kinase_AS"/>
</dbReference>
<evidence type="ECO:0000256" key="3">
    <source>
        <dbReference type="SAM" id="MobiDB-lite"/>
    </source>
</evidence>
<feature type="region of interest" description="Disordered" evidence="3">
    <location>
        <begin position="288"/>
        <end position="326"/>
    </location>
</feature>
<dbReference type="Pfam" id="PF00069">
    <property type="entry name" value="Pkinase"/>
    <property type="match status" value="1"/>
</dbReference>
<dbReference type="AlphaFoldDB" id="A0A1J4KUD3"/>
<dbReference type="GO" id="GO:0004674">
    <property type="term" value="F:protein serine/threonine kinase activity"/>
    <property type="evidence" value="ECO:0007669"/>
    <property type="project" value="TreeGrafter"/>
</dbReference>
<keyword evidence="6" id="KW-1185">Reference proteome</keyword>
<dbReference type="PROSITE" id="PS50011">
    <property type="entry name" value="PROTEIN_KINASE_DOM"/>
    <property type="match status" value="1"/>
</dbReference>
<evidence type="ECO:0000256" key="1">
    <source>
        <dbReference type="ARBA" id="ARBA00022741"/>
    </source>
</evidence>
<dbReference type="InterPro" id="IPR000719">
    <property type="entry name" value="Prot_kinase_dom"/>
</dbReference>
<dbReference type="GO" id="GO:0005524">
    <property type="term" value="F:ATP binding"/>
    <property type="evidence" value="ECO:0007669"/>
    <property type="project" value="UniProtKB-KW"/>
</dbReference>
<dbReference type="SUPFAM" id="SSF56112">
    <property type="entry name" value="Protein kinase-like (PK-like)"/>
    <property type="match status" value="1"/>
</dbReference>
<dbReference type="GO" id="GO:0005737">
    <property type="term" value="C:cytoplasm"/>
    <property type="evidence" value="ECO:0007669"/>
    <property type="project" value="TreeGrafter"/>
</dbReference>
<comment type="caution">
    <text evidence="5">The sequence shown here is derived from an EMBL/GenBank/DDBJ whole genome shotgun (WGS) entry which is preliminary data.</text>
</comment>
<dbReference type="GeneID" id="94832661"/>
<keyword evidence="2" id="KW-0067">ATP-binding</keyword>
<reference evidence="5" key="1">
    <citation type="submission" date="2016-10" db="EMBL/GenBank/DDBJ databases">
        <authorList>
            <person name="Benchimol M."/>
            <person name="Almeida L.G."/>
            <person name="Vasconcelos A.T."/>
            <person name="Perreira-Neves A."/>
            <person name="Rosa I.A."/>
            <person name="Tasca T."/>
            <person name="Bogo M.R."/>
            <person name="de Souza W."/>
        </authorList>
    </citation>
    <scope>NUCLEOTIDE SEQUENCE [LARGE SCALE GENOMIC DNA]</scope>
    <source>
        <strain evidence="5">K</strain>
    </source>
</reference>
<dbReference type="InterPro" id="IPR011009">
    <property type="entry name" value="Kinase-like_dom_sf"/>
</dbReference>
<feature type="compositionally biased region" description="Low complexity" evidence="3">
    <location>
        <begin position="289"/>
        <end position="318"/>
    </location>
</feature>
<protein>
    <submittedName>
        <fullName evidence="5">CAMK family protein kinase</fullName>
    </submittedName>
</protein>
<name>A0A1J4KUD3_9EUKA</name>
<keyword evidence="5" id="KW-0418">Kinase</keyword>
<evidence type="ECO:0000313" key="5">
    <source>
        <dbReference type="EMBL" id="OHT14889.1"/>
    </source>
</evidence>
<dbReference type="PANTHER" id="PTHR24346:SF30">
    <property type="entry name" value="MATERNAL EMBRYONIC LEUCINE ZIPPER KINASE"/>
    <property type="match status" value="1"/>
</dbReference>
<accession>A0A1J4KUD3</accession>
<dbReference type="GO" id="GO:0035556">
    <property type="term" value="P:intracellular signal transduction"/>
    <property type="evidence" value="ECO:0007669"/>
    <property type="project" value="TreeGrafter"/>
</dbReference>
<evidence type="ECO:0000259" key="4">
    <source>
        <dbReference type="PROSITE" id="PS50011"/>
    </source>
</evidence>
<gene>
    <name evidence="5" type="ORF">TRFO_14675</name>
</gene>
<keyword evidence="5" id="KW-0808">Transferase</keyword>
<dbReference type="Proteomes" id="UP000179807">
    <property type="component" value="Unassembled WGS sequence"/>
</dbReference>